<feature type="compositionally biased region" description="Basic and acidic residues" evidence="1">
    <location>
        <begin position="653"/>
        <end position="662"/>
    </location>
</feature>
<feature type="compositionally biased region" description="Basic and acidic residues" evidence="1">
    <location>
        <begin position="108"/>
        <end position="131"/>
    </location>
</feature>
<feature type="compositionally biased region" description="Basic residues" evidence="1">
    <location>
        <begin position="144"/>
        <end position="156"/>
    </location>
</feature>
<proteinExistence type="predicted"/>
<feature type="compositionally biased region" description="Polar residues" evidence="1">
    <location>
        <begin position="634"/>
        <end position="652"/>
    </location>
</feature>
<feature type="region of interest" description="Disordered" evidence="1">
    <location>
        <begin position="1356"/>
        <end position="1378"/>
    </location>
</feature>
<keyword evidence="3" id="KW-1185">Reference proteome</keyword>
<evidence type="ECO:0000313" key="3">
    <source>
        <dbReference type="Proteomes" id="UP000827092"/>
    </source>
</evidence>
<gene>
    <name evidence="2" type="ORF">JTE90_007349</name>
</gene>
<feature type="compositionally biased region" description="Basic residues" evidence="1">
    <location>
        <begin position="1364"/>
        <end position="1376"/>
    </location>
</feature>
<feature type="region of interest" description="Disordered" evidence="1">
    <location>
        <begin position="1000"/>
        <end position="1027"/>
    </location>
</feature>
<comment type="caution">
    <text evidence="2">The sequence shown here is derived from an EMBL/GenBank/DDBJ whole genome shotgun (WGS) entry which is preliminary data.</text>
</comment>
<name>A0AAV6TT30_9ARAC</name>
<feature type="region of interest" description="Disordered" evidence="1">
    <location>
        <begin position="603"/>
        <end position="662"/>
    </location>
</feature>
<dbReference type="Proteomes" id="UP000827092">
    <property type="component" value="Unassembled WGS sequence"/>
</dbReference>
<feature type="region of interest" description="Disordered" evidence="1">
    <location>
        <begin position="1196"/>
        <end position="1218"/>
    </location>
</feature>
<feature type="region of interest" description="Disordered" evidence="1">
    <location>
        <begin position="105"/>
        <end position="203"/>
    </location>
</feature>
<evidence type="ECO:0000313" key="2">
    <source>
        <dbReference type="EMBL" id="KAG8174793.1"/>
    </source>
</evidence>
<evidence type="ECO:0000256" key="1">
    <source>
        <dbReference type="SAM" id="MobiDB-lite"/>
    </source>
</evidence>
<feature type="region of interest" description="Disordered" evidence="1">
    <location>
        <begin position="749"/>
        <end position="768"/>
    </location>
</feature>
<protein>
    <submittedName>
        <fullName evidence="2">Uncharacterized protein</fullName>
    </submittedName>
</protein>
<organism evidence="2 3">
    <name type="scientific">Oedothorax gibbosus</name>
    <dbReference type="NCBI Taxonomy" id="931172"/>
    <lineage>
        <taxon>Eukaryota</taxon>
        <taxon>Metazoa</taxon>
        <taxon>Ecdysozoa</taxon>
        <taxon>Arthropoda</taxon>
        <taxon>Chelicerata</taxon>
        <taxon>Arachnida</taxon>
        <taxon>Araneae</taxon>
        <taxon>Araneomorphae</taxon>
        <taxon>Entelegynae</taxon>
        <taxon>Araneoidea</taxon>
        <taxon>Linyphiidae</taxon>
        <taxon>Erigoninae</taxon>
        <taxon>Oedothorax</taxon>
    </lineage>
</organism>
<dbReference type="EMBL" id="JAFNEN010001140">
    <property type="protein sequence ID" value="KAG8174793.1"/>
    <property type="molecule type" value="Genomic_DNA"/>
</dbReference>
<sequence length="1415" mass="161699">MNSKPHFKKSWLTTFHDNSKSECLDTRKCLKEVKENEADKEDRISMRKETTSKKKKFSPKNVKSLKLGFKKQKNQMRDNMNNKSHFKKSWLTTFRGNSDGKCLATTRWTKDMKQNEPDKEDRISLRKESTSKRRKPSSKNITLQKKRLQLSSKKQKSQTSTKTRQNNKVQKSLLSPPLKHLGKNNNFNKEKSENKNSSQISSNVGESTVQFMEVSSVNTSFDDVDTSFEVCEDKDRLKNTEQHTEHYYTEPNIFNDFEDQWSNSDTRAAFQIKKRVVKTYSKFSPYLILRSQNILDSNPDALESNISSDKVVNHVVPQIDQVLKTYSRICSSPFIPRETNESQNSPEHSNEEVEEVTAISNQASKFCLKSKITVSPENIDHKIKSLSTALSSNILKMKTREKMLSKRFPKGKLNAISASKTTPIGVKSVNDLKTNTPKSKKMNTQRNTKVLPMLKKENETYSPDFTASTNDKERRGYSQTKPCEVPSIFAAKAVVPLFKPTDVSNKNVFIPKKPFSKRSKLLFVNVEDKAKLGVSTSVDTNTDVVKVYSKNYPNAVSQIILASNPDALESNISSEKKVIYVPQMKHVWKPSKIQKRQTFLKTRHQHNKVQKRMLSPLFNPTEQNNDFNKEKSQNKNSSRISSKVPESTVQRLKNTEQHTEHYYTEPNIFNDFEDQWSNSDTRTAFQINKRVVKTYSKFSPYLILRSQNILDSNPDALESNISSDKVVNHVVPQIDQVLKTYSRICSSPFIPRETNESQNSPEHSNEEVEEVTAISNQASKFCLKSKITVSPENIDHKIKSLSTALSSNILKMKTREKMLSKRFPKGKLNAISASKTTPIGVKSVNDLKTNTPKSKKMNTQRNTKVLPMLKKENETYSPDFKASTNDKERRGYSQTKPCEVPSIFAAKAVVPLFKPTDVSNKNVFIPKKPFSKRSKLLFVNVEDKAKLASNPDALESNISSEKKVIYVPQMKHVWKPSKIQKRQTFLKTRHQHNKVQKGMLSPLFNPTEQNNDFNKEKSQNKNSSHISSEVAESTVQFMEVSNVNTSFIDVDTSFDVCEDKDRLKNTEQHTEHYYTEPNIFNDFEDQWSNSDTRAAFQTKKRVVKTYSKVTPYLILRTVSYLISSEDKTKPYTSTSVDINSDVVKVYSKDCPNASQNILDSNPDALESNISSDKVVNQVVPQIDQVSKTYSRICSSPLIPRETNKSQNSPEHSNEEVKEVTAISNQASKFCLKSKITVSPENIDNKIKSLSTALSSNILKTKTREKMLSKRFPKWKLNAISASKTTPIGVKYVNYLKTNTPKSKKMNVRKNTKVLPMLKKENKTYSPDFKASTNDKEKSVTNYSGFKSYSKVEQDEEKINEISPMKRHNQRKRKRVSASKPIPYKSKKVSASNLIVDAQQTNPINSSISTFICYRF</sequence>
<feature type="region of interest" description="Disordered" evidence="1">
    <location>
        <begin position="334"/>
        <end position="353"/>
    </location>
</feature>
<reference evidence="2 3" key="1">
    <citation type="journal article" date="2022" name="Nat. Ecol. Evol.">
        <title>A masculinizing supergene underlies an exaggerated male reproductive morph in a spider.</title>
        <authorList>
            <person name="Hendrickx F."/>
            <person name="De Corte Z."/>
            <person name="Sonet G."/>
            <person name="Van Belleghem S.M."/>
            <person name="Kostlbacher S."/>
            <person name="Vangestel C."/>
        </authorList>
    </citation>
    <scope>NUCLEOTIDE SEQUENCE [LARGE SCALE GENOMIC DNA]</scope>
    <source>
        <strain evidence="2">W744_W776</strain>
    </source>
</reference>
<feature type="compositionally biased region" description="Basic and acidic residues" evidence="1">
    <location>
        <begin position="35"/>
        <end position="52"/>
    </location>
</feature>
<feature type="region of interest" description="Disordered" evidence="1">
    <location>
        <begin position="35"/>
        <end position="61"/>
    </location>
</feature>
<accession>A0AAV6TT30</accession>